<dbReference type="InterPro" id="IPR022794">
    <property type="entry name" value="Bul1_C"/>
</dbReference>
<dbReference type="Pfam" id="PF04425">
    <property type="entry name" value="Bul1_N"/>
    <property type="match status" value="2"/>
</dbReference>
<feature type="domain" description="Bul1 C-terminal" evidence="2">
    <location>
        <begin position="352"/>
        <end position="450"/>
    </location>
</feature>
<dbReference type="PANTHER" id="PTHR31904:SF1">
    <property type="entry name" value="BYPASS OF STOP CODON PROTEIN 5-RELATED"/>
    <property type="match status" value="1"/>
</dbReference>
<dbReference type="eggNOG" id="ENOG502QSAC">
    <property type="taxonomic scope" value="Eukaryota"/>
</dbReference>
<sequence>MCTMEMPCEYEFDDSLAFTGEKHKSSLTSWNPKQVDGGTLIDGDWKGISIEDARNLPVTDNPSLVLKVRLIQDSGSSKIQRILNEYTNGDIVHGFLELKNVSSEPVKFDAFYLSLEGHMVVTDSQSRSRKTKSILKMDDDEVLENKQGDDIGLPSDRILRSHTNYKKEFVFKIPGQLLEPVCQHGILQHYDLPPSLGLDKHHQKLKYQNLKIDKILGYTRANEIGSPIWPLDQAEDLSIDYSIETILVGDNAQKDGHCIIKQFEHFIRIIPSSICSPSSEGPRFVVRQLPYRVVSQPTFLKRLLHLFVSSRATLDKSGIIVLTAPVPQRALSYHSPQLITNQNSLDFKNSDERQNRSRIQDMIPPDQHDPLKRLCVNIRYISKDNQVPPKLHSLDVELISLTGKSSEHIPSRLSYDMLLDQDKLDHLRKKSPEFAALDVNIAALPDAFRAQKRKKLSSRDRWFFNGLEYEQDVELDLEYSKNFSKTLIPSFTSCMCFRRYCIRVSMLFDDRINRPHLNIPIDVRNTFI</sequence>
<evidence type="ECO:0000259" key="1">
    <source>
        <dbReference type="Pfam" id="PF04425"/>
    </source>
</evidence>
<name>A0A1Q2ZWD9_ZYGRO</name>
<dbReference type="EMBL" id="BDGX01000009">
    <property type="protein sequence ID" value="GAV47749.1"/>
    <property type="molecule type" value="Genomic_DNA"/>
</dbReference>
<reference evidence="3 4" key="1">
    <citation type="submission" date="2016-08" db="EMBL/GenBank/DDBJ databases">
        <title>Draft genome sequence of allopolyploid Zygosaccharomyces rouxii.</title>
        <authorList>
            <person name="Watanabe J."/>
            <person name="Uehara K."/>
            <person name="Mogi Y."/>
            <person name="Tsukioka Y."/>
        </authorList>
    </citation>
    <scope>NUCLEOTIDE SEQUENCE [LARGE SCALE GENOMIC DNA]</scope>
    <source>
        <strain evidence="3 4">NBRC 110957</strain>
    </source>
</reference>
<evidence type="ECO:0008006" key="5">
    <source>
        <dbReference type="Google" id="ProtNLM"/>
    </source>
</evidence>
<dbReference type="OrthoDB" id="2283785at2759"/>
<organism evidence="3 4">
    <name type="scientific">Zygosaccharomyces rouxii</name>
    <dbReference type="NCBI Taxonomy" id="4956"/>
    <lineage>
        <taxon>Eukaryota</taxon>
        <taxon>Fungi</taxon>
        <taxon>Dikarya</taxon>
        <taxon>Ascomycota</taxon>
        <taxon>Saccharomycotina</taxon>
        <taxon>Saccharomycetes</taxon>
        <taxon>Saccharomycetales</taxon>
        <taxon>Saccharomycetaceae</taxon>
        <taxon>Zygosaccharomyces</taxon>
    </lineage>
</organism>
<dbReference type="InterPro" id="IPR014752">
    <property type="entry name" value="Arrestin-like_C"/>
</dbReference>
<dbReference type="InterPro" id="IPR007519">
    <property type="entry name" value="Bul1_N"/>
</dbReference>
<feature type="domain" description="Bul1 N-terminal" evidence="1">
    <location>
        <begin position="43"/>
        <end position="137"/>
    </location>
</feature>
<evidence type="ECO:0000313" key="3">
    <source>
        <dbReference type="EMBL" id="GAV47749.1"/>
    </source>
</evidence>
<dbReference type="Pfam" id="PF04426">
    <property type="entry name" value="Bul1_C"/>
    <property type="match status" value="2"/>
</dbReference>
<dbReference type="AlphaFoldDB" id="A0A1Q2ZWD9"/>
<dbReference type="PANTHER" id="PTHR31904">
    <property type="entry name" value="BYPASS OF STOP CODON PROTEIN 5-RELATED"/>
    <property type="match status" value="1"/>
</dbReference>
<evidence type="ECO:0000313" key="4">
    <source>
        <dbReference type="Proteomes" id="UP000187013"/>
    </source>
</evidence>
<dbReference type="Proteomes" id="UP000187013">
    <property type="component" value="Unassembled WGS sequence"/>
</dbReference>
<dbReference type="Gene3D" id="2.60.40.640">
    <property type="match status" value="1"/>
</dbReference>
<gene>
    <name evidence="3" type="ORF">ZYGR_0I00450</name>
</gene>
<comment type="caution">
    <text evidence="3">The sequence shown here is derived from an EMBL/GenBank/DDBJ whole genome shotgun (WGS) entry which is preliminary data.</text>
</comment>
<protein>
    <recommendedName>
        <fullName evidence="5">Bul1 N-terminal domain-containing protein</fullName>
    </recommendedName>
</protein>
<feature type="domain" description="Bul1 N-terminal" evidence="1">
    <location>
        <begin position="150"/>
        <end position="275"/>
    </location>
</feature>
<feature type="domain" description="Bul1 C-terminal" evidence="2">
    <location>
        <begin position="465"/>
        <end position="525"/>
    </location>
</feature>
<accession>A0A1Q2ZWD9</accession>
<proteinExistence type="predicted"/>
<dbReference type="InterPro" id="IPR039634">
    <property type="entry name" value="Bul1-like"/>
</dbReference>
<evidence type="ECO:0000259" key="2">
    <source>
        <dbReference type="Pfam" id="PF04426"/>
    </source>
</evidence>